<dbReference type="InterPro" id="IPR018485">
    <property type="entry name" value="FGGY_C"/>
</dbReference>
<dbReference type="PANTHER" id="PTHR10196">
    <property type="entry name" value="SUGAR KINASE"/>
    <property type="match status" value="1"/>
</dbReference>
<protein>
    <recommendedName>
        <fullName evidence="6">ATP:glycerol 3-phosphotransferase</fullName>
    </recommendedName>
</protein>
<dbReference type="Pfam" id="PF00370">
    <property type="entry name" value="FGGY_N"/>
    <property type="match status" value="1"/>
</dbReference>
<name>A0A5Q5BN28_MYCSS</name>
<evidence type="ECO:0000313" key="10">
    <source>
        <dbReference type="EMBL" id="ABG09640.1"/>
    </source>
</evidence>
<dbReference type="GO" id="GO:0019563">
    <property type="term" value="P:glycerol catabolic process"/>
    <property type="evidence" value="ECO:0007669"/>
    <property type="project" value="TreeGrafter"/>
</dbReference>
<sequence>MTHLLAIDQGTSGTKAIVVDYGSDGSGRVVSVAEVALRPQYLAGGAVEQDPEAMWDSVVGAGREALARAGVPVAAVALANQGETVLAWDRDTGRPLTPAIVWQDRRAESVCAPLAGSADRIAQRTGLVLDPYFSAPKMAWLRAALTRSGVVTTTDTWLVHRMCGAFVTDTSTASRSLLTALESPTWDDELLDLFGLAGESLPAIVDSDQIVGETDVFGPTIPVAGLIVDQQAALLAESCLEPGAAKCTYGTGAFLLAQLGETPARSSSGLTTSVAWRLRGQTSYCADGQVYTAASAVRWAIDLGLVPAADHLDTVATDSSDGVLCVPALAGLAAPWWDSAATASFTGMTLSSTRGHLVRALLEGIAAQVTALADLVGTDLGRPLTRLRVDGGLTRSTVLMQAQADLAQIPVDVYPSLHATALGAAACARLALEPSLTPAEAVGTWTPVHTYEPRWSADHAADYLQRWRRAAESTLQNQGETS</sequence>
<evidence type="ECO:0000259" key="9">
    <source>
        <dbReference type="Pfam" id="PF02782"/>
    </source>
</evidence>
<accession>A0A5Q5BN28</accession>
<proteinExistence type="inferred from homology"/>
<feature type="domain" description="Carbohydrate kinase FGGY C-terminal" evidence="9">
    <location>
        <begin position="245"/>
        <end position="431"/>
    </location>
</feature>
<dbReference type="InterPro" id="IPR000577">
    <property type="entry name" value="Carb_kinase_FGGY"/>
</dbReference>
<dbReference type="KEGG" id="mmc:Mmcs_3533"/>
<feature type="domain" description="Carbohydrate kinase FGGY N-terminal" evidence="8">
    <location>
        <begin position="5"/>
        <end position="235"/>
    </location>
</feature>
<evidence type="ECO:0000256" key="7">
    <source>
        <dbReference type="RuleBase" id="RU003733"/>
    </source>
</evidence>
<dbReference type="PROSITE" id="PS00445">
    <property type="entry name" value="FGGY_KINASES_2"/>
    <property type="match status" value="1"/>
</dbReference>
<comment type="similarity">
    <text evidence="1 7">Belongs to the FGGY kinase family.</text>
</comment>
<dbReference type="GO" id="GO:0005829">
    <property type="term" value="C:cytosol"/>
    <property type="evidence" value="ECO:0007669"/>
    <property type="project" value="TreeGrafter"/>
</dbReference>
<organism evidence="10">
    <name type="scientific">Mycobacterium sp. (strain MCS)</name>
    <dbReference type="NCBI Taxonomy" id="164756"/>
    <lineage>
        <taxon>Bacteria</taxon>
        <taxon>Bacillati</taxon>
        <taxon>Actinomycetota</taxon>
        <taxon>Actinomycetes</taxon>
        <taxon>Mycobacteriales</taxon>
        <taxon>Mycobacteriaceae</taxon>
        <taxon>Mycobacterium</taxon>
    </lineage>
</organism>
<keyword evidence="4 7" id="KW-0418">Kinase</keyword>
<dbReference type="InterPro" id="IPR018484">
    <property type="entry name" value="FGGY_N"/>
</dbReference>
<dbReference type="Pfam" id="PF02782">
    <property type="entry name" value="FGGY_C"/>
    <property type="match status" value="1"/>
</dbReference>
<gene>
    <name evidence="10" type="ordered locus">Mmcs_3533</name>
</gene>
<keyword evidence="5" id="KW-0067">ATP-binding</keyword>
<dbReference type="Gene3D" id="3.30.420.40">
    <property type="match status" value="2"/>
</dbReference>
<dbReference type="PIRSF" id="PIRSF000538">
    <property type="entry name" value="GlpK"/>
    <property type="match status" value="1"/>
</dbReference>
<dbReference type="GO" id="GO:0004370">
    <property type="term" value="F:glycerol kinase activity"/>
    <property type="evidence" value="ECO:0007669"/>
    <property type="project" value="TreeGrafter"/>
</dbReference>
<keyword evidence="2 7" id="KW-0808">Transferase</keyword>
<reference evidence="10" key="1">
    <citation type="submission" date="2006-06" db="EMBL/GenBank/DDBJ databases">
        <title>Complete sequence of chromosome of Mycobacterium sp. MCS.</title>
        <authorList>
            <consortium name="US DOE Joint Genome Institute"/>
            <person name="Copeland A."/>
            <person name="Lucas S."/>
            <person name="Lapidus A."/>
            <person name="Barry K."/>
            <person name="Detter J.C."/>
            <person name="Glavina del Rio T."/>
            <person name="Hammon N."/>
            <person name="Israni S."/>
            <person name="Dalin E."/>
            <person name="Tice H."/>
            <person name="Pitluck S."/>
            <person name="Martinez M."/>
            <person name="Schmutz J."/>
            <person name="Larimer F."/>
            <person name="Land M."/>
            <person name="Hauser L."/>
            <person name="Kyrpides N."/>
            <person name="Kim E."/>
            <person name="Miller C.D."/>
            <person name="Hughes J.E."/>
            <person name="Anderson A.J."/>
            <person name="Sims R.C."/>
            <person name="Richardson P."/>
        </authorList>
    </citation>
    <scope>NUCLEOTIDE SEQUENCE [LARGE SCALE GENOMIC DNA]</scope>
    <source>
        <strain evidence="10">MCS</strain>
    </source>
</reference>
<keyword evidence="3" id="KW-0547">Nucleotide-binding</keyword>
<evidence type="ECO:0000256" key="6">
    <source>
        <dbReference type="ARBA" id="ARBA00043149"/>
    </source>
</evidence>
<dbReference type="InterPro" id="IPR043129">
    <property type="entry name" value="ATPase_NBD"/>
</dbReference>
<dbReference type="PANTHER" id="PTHR10196:SF69">
    <property type="entry name" value="GLYCEROL KINASE"/>
    <property type="match status" value="1"/>
</dbReference>
<evidence type="ECO:0000256" key="4">
    <source>
        <dbReference type="ARBA" id="ARBA00022777"/>
    </source>
</evidence>
<dbReference type="InterPro" id="IPR018483">
    <property type="entry name" value="Carb_kinase_FGGY_CS"/>
</dbReference>
<dbReference type="EMBL" id="CP000384">
    <property type="protein sequence ID" value="ABG09640.1"/>
    <property type="molecule type" value="Genomic_DNA"/>
</dbReference>
<evidence type="ECO:0000256" key="2">
    <source>
        <dbReference type="ARBA" id="ARBA00022679"/>
    </source>
</evidence>
<evidence type="ECO:0000256" key="1">
    <source>
        <dbReference type="ARBA" id="ARBA00009156"/>
    </source>
</evidence>
<evidence type="ECO:0000259" key="8">
    <source>
        <dbReference type="Pfam" id="PF00370"/>
    </source>
</evidence>
<dbReference type="AlphaFoldDB" id="A0A5Q5BN28"/>
<dbReference type="SUPFAM" id="SSF53067">
    <property type="entry name" value="Actin-like ATPase domain"/>
    <property type="match status" value="2"/>
</dbReference>
<evidence type="ECO:0000256" key="5">
    <source>
        <dbReference type="ARBA" id="ARBA00022840"/>
    </source>
</evidence>
<dbReference type="GO" id="GO:0005524">
    <property type="term" value="F:ATP binding"/>
    <property type="evidence" value="ECO:0007669"/>
    <property type="project" value="UniProtKB-KW"/>
</dbReference>
<evidence type="ECO:0000256" key="3">
    <source>
        <dbReference type="ARBA" id="ARBA00022741"/>
    </source>
</evidence>